<comment type="caution">
    <text evidence="1">The sequence shown here is derived from an EMBL/GenBank/DDBJ whole genome shotgun (WGS) entry which is preliminary data.</text>
</comment>
<evidence type="ECO:0000313" key="2">
    <source>
        <dbReference type="Proteomes" id="UP000075615"/>
    </source>
</evidence>
<protein>
    <recommendedName>
        <fullName evidence="3">6-bladed beta-propeller</fullName>
    </recommendedName>
</protein>
<sequence>MKRNLFSLLILTLVFSCAEKGGVNDKQVTNLDDFRTYAIDVESKATPVFDLIEEVEVMRLEETEESLLGDVYKLDALEGEYVITYPRTGDNHFFDRNGKFLRAFNNSGGGPKEYNLVLNSWIENDDLSIFDSQSMRVHKYTKFGNWIESKRIPYSAFSLAYYDSKYFLDVSRNPVEDDFHAVAVLNTKMELIETTVPFNDRKAISLSWGVDNFKPYKDGLVYNDVINDTVYVYENDLFRPLLSVDFRDKWIWSDRAVYSDFQKAQSMMQRNDVVYSFGSFVGERYVYVQHILNSRILNYLIDRETGEVQKIKSVRNGADKNLLIPIRWEGDRLLFSMRSTAVKEFLTELEEGQKEFREGTTLEEIESSENPVLMWVKFKEE</sequence>
<dbReference type="OrthoDB" id="982554at2"/>
<name>A0A150XJB8_9BACT</name>
<accession>A0A150XJB8</accession>
<reference evidence="1 2" key="1">
    <citation type="submission" date="2016-01" db="EMBL/GenBank/DDBJ databases">
        <title>Genome sequencing of Roseivirga echinicomitans KMM 6058.</title>
        <authorList>
            <person name="Selvaratnam C."/>
            <person name="Thevarajoo S."/>
            <person name="Goh K.M."/>
            <person name="Ee R."/>
            <person name="Chan K.-G."/>
            <person name="Chong C.S."/>
        </authorList>
    </citation>
    <scope>NUCLEOTIDE SEQUENCE [LARGE SCALE GENOMIC DNA]</scope>
    <source>
        <strain evidence="1 2">KMM 6058</strain>
    </source>
</reference>
<dbReference type="Gene3D" id="2.120.10.30">
    <property type="entry name" value="TolB, C-terminal domain"/>
    <property type="match status" value="1"/>
</dbReference>
<proteinExistence type="predicted"/>
<keyword evidence="2" id="KW-1185">Reference proteome</keyword>
<dbReference type="EMBL" id="LRDB01000012">
    <property type="protein sequence ID" value="KYG78781.1"/>
    <property type="molecule type" value="Genomic_DNA"/>
</dbReference>
<gene>
    <name evidence="1" type="ORF">AWN68_03900</name>
</gene>
<dbReference type="InterPro" id="IPR011042">
    <property type="entry name" value="6-blade_b-propeller_TolB-like"/>
</dbReference>
<dbReference type="PROSITE" id="PS51257">
    <property type="entry name" value="PROKAR_LIPOPROTEIN"/>
    <property type="match status" value="1"/>
</dbReference>
<dbReference type="Proteomes" id="UP000075615">
    <property type="component" value="Unassembled WGS sequence"/>
</dbReference>
<evidence type="ECO:0000313" key="1">
    <source>
        <dbReference type="EMBL" id="KYG78781.1"/>
    </source>
</evidence>
<dbReference type="RefSeq" id="WP_068414460.1">
    <property type="nucleotide sequence ID" value="NZ_LRDB01000012.1"/>
</dbReference>
<dbReference type="STRING" id="296218.AWN68_03900"/>
<evidence type="ECO:0008006" key="3">
    <source>
        <dbReference type="Google" id="ProtNLM"/>
    </source>
</evidence>
<dbReference type="AlphaFoldDB" id="A0A150XJB8"/>
<dbReference type="Pfam" id="PF17170">
    <property type="entry name" value="DUF5128"/>
    <property type="match status" value="1"/>
</dbReference>
<organism evidence="1 2">
    <name type="scientific">Roseivirga echinicomitans</name>
    <dbReference type="NCBI Taxonomy" id="296218"/>
    <lineage>
        <taxon>Bacteria</taxon>
        <taxon>Pseudomonadati</taxon>
        <taxon>Bacteroidota</taxon>
        <taxon>Cytophagia</taxon>
        <taxon>Cytophagales</taxon>
        <taxon>Roseivirgaceae</taxon>
        <taxon>Roseivirga</taxon>
    </lineage>
</organism>